<organism evidence="3 4">
    <name type="scientific">Candidatus Yanofskybacteria bacterium RIFCSPHIGHO2_01_FULL_39_8b</name>
    <dbReference type="NCBI Taxonomy" id="1802659"/>
    <lineage>
        <taxon>Bacteria</taxon>
        <taxon>Candidatus Yanofskyibacteriota</taxon>
    </lineage>
</organism>
<name>A0A1F8EEW8_9BACT</name>
<dbReference type="Pfam" id="PF01408">
    <property type="entry name" value="GFO_IDH_MocA"/>
    <property type="match status" value="1"/>
</dbReference>
<dbReference type="PANTHER" id="PTHR43377:SF1">
    <property type="entry name" value="BILIVERDIN REDUCTASE A"/>
    <property type="match status" value="1"/>
</dbReference>
<reference evidence="3 4" key="1">
    <citation type="journal article" date="2016" name="Nat. Commun.">
        <title>Thousands of microbial genomes shed light on interconnected biogeochemical processes in an aquifer system.</title>
        <authorList>
            <person name="Anantharaman K."/>
            <person name="Brown C.T."/>
            <person name="Hug L.A."/>
            <person name="Sharon I."/>
            <person name="Castelle C.J."/>
            <person name="Probst A.J."/>
            <person name="Thomas B.C."/>
            <person name="Singh A."/>
            <person name="Wilkins M.J."/>
            <person name="Karaoz U."/>
            <person name="Brodie E.L."/>
            <person name="Williams K.H."/>
            <person name="Hubbard S.S."/>
            <person name="Banfield J.F."/>
        </authorList>
    </citation>
    <scope>NUCLEOTIDE SEQUENCE [LARGE SCALE GENOMIC DNA]</scope>
</reference>
<dbReference type="InterPro" id="IPR051450">
    <property type="entry name" value="Gfo/Idh/MocA_Oxidoreductases"/>
</dbReference>
<gene>
    <name evidence="3" type="ORF">A2817_03390</name>
</gene>
<dbReference type="Proteomes" id="UP000177594">
    <property type="component" value="Unassembled WGS sequence"/>
</dbReference>
<protein>
    <recommendedName>
        <fullName evidence="5">Gfo/Idh/MocA-like oxidoreductase N-terminal domain-containing protein</fullName>
    </recommendedName>
</protein>
<evidence type="ECO:0000259" key="1">
    <source>
        <dbReference type="Pfam" id="PF01408"/>
    </source>
</evidence>
<dbReference type="GO" id="GO:0000166">
    <property type="term" value="F:nucleotide binding"/>
    <property type="evidence" value="ECO:0007669"/>
    <property type="project" value="InterPro"/>
</dbReference>
<dbReference type="Gene3D" id="3.40.50.720">
    <property type="entry name" value="NAD(P)-binding Rossmann-like Domain"/>
    <property type="match status" value="1"/>
</dbReference>
<dbReference type="SUPFAM" id="SSF55347">
    <property type="entry name" value="Glyceraldehyde-3-phosphate dehydrogenase-like, C-terminal domain"/>
    <property type="match status" value="1"/>
</dbReference>
<comment type="caution">
    <text evidence="3">The sequence shown here is derived from an EMBL/GenBank/DDBJ whole genome shotgun (WGS) entry which is preliminary data.</text>
</comment>
<proteinExistence type="predicted"/>
<dbReference type="Pfam" id="PF22725">
    <property type="entry name" value="GFO_IDH_MocA_C3"/>
    <property type="match status" value="1"/>
</dbReference>
<dbReference type="Gene3D" id="3.30.360.10">
    <property type="entry name" value="Dihydrodipicolinate Reductase, domain 2"/>
    <property type="match status" value="1"/>
</dbReference>
<dbReference type="InterPro" id="IPR000683">
    <property type="entry name" value="Gfo/Idh/MocA-like_OxRdtase_N"/>
</dbReference>
<dbReference type="PANTHER" id="PTHR43377">
    <property type="entry name" value="BILIVERDIN REDUCTASE A"/>
    <property type="match status" value="1"/>
</dbReference>
<dbReference type="InterPro" id="IPR055170">
    <property type="entry name" value="GFO_IDH_MocA-like_dom"/>
</dbReference>
<evidence type="ECO:0008006" key="5">
    <source>
        <dbReference type="Google" id="ProtNLM"/>
    </source>
</evidence>
<accession>A0A1F8EEW8</accession>
<feature type="domain" description="Gfo/Idh/MocA-like oxidoreductase N-terminal" evidence="1">
    <location>
        <begin position="7"/>
        <end position="101"/>
    </location>
</feature>
<dbReference type="EMBL" id="MGIZ01000020">
    <property type="protein sequence ID" value="OGM99403.1"/>
    <property type="molecule type" value="Genomic_DNA"/>
</dbReference>
<evidence type="ECO:0000259" key="2">
    <source>
        <dbReference type="Pfam" id="PF22725"/>
    </source>
</evidence>
<feature type="domain" description="GFO/IDH/MocA-like oxidoreductase" evidence="2">
    <location>
        <begin position="137"/>
        <end position="262"/>
    </location>
</feature>
<sequence length="347" mass="40033">MLKSKLKFLVIGLGSMGRRRIRNLLANKIKRGNIFGFDIWKERAENVGKEYGIKVTESFKRAIADFNPDVFIVSTPPNAHDKYFLWALKNNKHFFVEHPTTDKGYNQLLNSKLKILNSKFGIVGVPSNSWRFNPSIKKIKELIEQNSIGKVLAFQYHMGQYLPDWHPWEDSKKVYFSKKETGACREMFAFELGWLTFALGLSEIKNISGVTKKLSDLDMDADDFYSAILNFENGISATTIIDLLSKKPMRTLRVVGTKGVLEWEWLDYTIKIHKSRTDSQLIQLNKGRSEKHYVSTEDMYEEEIGLFINALEGKKPFPFTFKENRHFLKALFALEKSSKTGKVIPIK</sequence>
<evidence type="ECO:0000313" key="4">
    <source>
        <dbReference type="Proteomes" id="UP000177594"/>
    </source>
</evidence>
<dbReference type="InterPro" id="IPR036291">
    <property type="entry name" value="NAD(P)-bd_dom_sf"/>
</dbReference>
<dbReference type="AlphaFoldDB" id="A0A1F8EEW8"/>
<evidence type="ECO:0000313" key="3">
    <source>
        <dbReference type="EMBL" id="OGM99403.1"/>
    </source>
</evidence>
<dbReference type="SUPFAM" id="SSF51735">
    <property type="entry name" value="NAD(P)-binding Rossmann-fold domains"/>
    <property type="match status" value="1"/>
</dbReference>